<dbReference type="GeneTree" id="ENSGT00940000153691"/>
<feature type="domain" description="Cadherin" evidence="18">
    <location>
        <begin position="472"/>
        <end position="594"/>
    </location>
</feature>
<evidence type="ECO:0000256" key="8">
    <source>
        <dbReference type="ARBA" id="ARBA00022837"/>
    </source>
</evidence>
<feature type="transmembrane region" description="Helical" evidence="17">
    <location>
        <begin position="589"/>
        <end position="618"/>
    </location>
</feature>
<dbReference type="GO" id="GO:0043083">
    <property type="term" value="C:synaptic cleft"/>
    <property type="evidence" value="ECO:0007669"/>
    <property type="project" value="TreeGrafter"/>
</dbReference>
<dbReference type="PROSITE" id="PS50268">
    <property type="entry name" value="CADHERIN_2"/>
    <property type="match status" value="5"/>
</dbReference>
<evidence type="ECO:0000256" key="1">
    <source>
        <dbReference type="ARBA" id="ARBA00004251"/>
    </source>
</evidence>
<dbReference type="FunFam" id="2.60.40.60:FF:000017">
    <property type="entry name" value="Cadherin 24"/>
    <property type="match status" value="1"/>
</dbReference>
<evidence type="ECO:0000259" key="18">
    <source>
        <dbReference type="PROSITE" id="PS50268"/>
    </source>
</evidence>
<dbReference type="PRINTS" id="PR00205">
    <property type="entry name" value="CADHERIN"/>
</dbReference>
<dbReference type="GO" id="GO:0007043">
    <property type="term" value="P:cell-cell junction assembly"/>
    <property type="evidence" value="ECO:0007669"/>
    <property type="project" value="TreeGrafter"/>
</dbReference>
<evidence type="ECO:0000256" key="12">
    <source>
        <dbReference type="ARBA" id="ARBA00023136"/>
    </source>
</evidence>
<evidence type="ECO:0000256" key="9">
    <source>
        <dbReference type="ARBA" id="ARBA00022889"/>
    </source>
</evidence>
<evidence type="ECO:0000256" key="4">
    <source>
        <dbReference type="ARBA" id="ARBA00022692"/>
    </source>
</evidence>
<keyword evidence="13" id="KW-0325">Glycoprotein</keyword>
<dbReference type="GO" id="GO:0016342">
    <property type="term" value="C:catenin complex"/>
    <property type="evidence" value="ECO:0007669"/>
    <property type="project" value="TreeGrafter"/>
</dbReference>
<feature type="domain" description="Cadherin" evidence="18">
    <location>
        <begin position="146"/>
        <end position="254"/>
    </location>
</feature>
<dbReference type="GO" id="GO:0044331">
    <property type="term" value="P:cell-cell adhesion mediated by cadherin"/>
    <property type="evidence" value="ECO:0007669"/>
    <property type="project" value="TreeGrafter"/>
</dbReference>
<dbReference type="GO" id="GO:0005912">
    <property type="term" value="C:adherens junction"/>
    <property type="evidence" value="ECO:0007669"/>
    <property type="project" value="UniProtKB-SubCell"/>
</dbReference>
<evidence type="ECO:0000313" key="19">
    <source>
        <dbReference type="Ensembl" id="ENSSAUP00010000859.1"/>
    </source>
</evidence>
<dbReference type="GO" id="GO:0016477">
    <property type="term" value="P:cell migration"/>
    <property type="evidence" value="ECO:0007669"/>
    <property type="project" value="TreeGrafter"/>
</dbReference>
<dbReference type="GO" id="GO:0008013">
    <property type="term" value="F:beta-catenin binding"/>
    <property type="evidence" value="ECO:0007669"/>
    <property type="project" value="TreeGrafter"/>
</dbReference>
<evidence type="ECO:0000256" key="13">
    <source>
        <dbReference type="ARBA" id="ARBA00023180"/>
    </source>
</evidence>
<evidence type="ECO:0000313" key="20">
    <source>
        <dbReference type="Proteomes" id="UP000472265"/>
    </source>
</evidence>
<keyword evidence="9 15" id="KW-0130">Cell adhesion</keyword>
<accession>A0A671TG65</accession>
<sequence length="775" mass="86019">MRAGEREPVVTYNNISAKALIIRNIGLGEGQRLLSRAKRGWVWNQMFVLEEFSGPDPILVGRLHTDLDVGGKNIKYVLAGEGAGTIFAINELTGDIHAMKRLDREEKAEYTLTAQVVNADTDEPLEPPSEFIIKVQDINDNPPQFIEGPYRASVPEMSAVGTPVTRVTATDADDPVYGNSAKLVYSILEGQPYFSIDPNSATIKVALHGMDREMREEYLVVIQAKDMGGHMGGLSGTTTVTVTLTDVNDNPPKFSKSLYEFVIPEDLPIGKMGGKVKANDRDIGENSKSTYSIVEGDEQGMFEIFTDTQAQEGILRLKRPLDYESKRAFTLKVEATNVRSEPSSGGPFKDSATVKVVVDDSDEPPIFSKPMYLLEVNENAPINTVIGSVTARDPDSSSSIVRYFIDRHTDLERQFNINVDDGKITLAKPLDRETDMWHNITVTATEVRNHSQISRAIVAIRVMDINDNAPEFATEYEAFLCENGKPGQVIQTVSAVDKDDPIQGHYFDYRLVPEMLNNPNFTIKNNQDNSISVLAKHDTFRRQKQEMYFLPIIVTDNGNPPMSSTNTLTIRVCGCSKDGIVQSCNVEAYVLPIGLSMGALIAILACIILLLVIVVLFVTLRRHKNEPLIIKDDEDVRENIIRYDDEGGGEEDTEAFDIATLQNPDGINGYLPRKDIKPDLQFMPRAGQHSGPNGVDVDEFINVRLHEADNDPTAPPYDSIQIYGYEGRGSIAGSLSSLETASSDSDQNYDYLREWGPRFRRLGELYSVGESDRET</sequence>
<evidence type="ECO:0000256" key="11">
    <source>
        <dbReference type="ARBA" id="ARBA00022989"/>
    </source>
</evidence>
<dbReference type="FunFam" id="4.10.900.10:FF:000001">
    <property type="entry name" value="Cadherin 2"/>
    <property type="match status" value="1"/>
</dbReference>
<dbReference type="Ensembl" id="ENSSAUT00010000904.1">
    <property type="protein sequence ID" value="ENSSAUP00010000859.1"/>
    <property type="gene ID" value="ENSSAUG00010000448.1"/>
</dbReference>
<dbReference type="CDD" id="cd11304">
    <property type="entry name" value="Cadherin_repeat"/>
    <property type="match status" value="5"/>
</dbReference>
<dbReference type="PANTHER" id="PTHR24027:SF273">
    <property type="entry name" value="CADHERIN-8"/>
    <property type="match status" value="1"/>
</dbReference>
<keyword evidence="4 15" id="KW-0812">Transmembrane</keyword>
<protein>
    <submittedName>
        <fullName evidence="19">Cadherin 8</fullName>
    </submittedName>
</protein>
<dbReference type="Pfam" id="PF00028">
    <property type="entry name" value="Cadherin"/>
    <property type="match status" value="5"/>
</dbReference>
<keyword evidence="3" id="KW-1003">Cell membrane</keyword>
<evidence type="ECO:0000256" key="5">
    <source>
        <dbReference type="ARBA" id="ARBA00022723"/>
    </source>
</evidence>
<keyword evidence="7" id="KW-0677">Repeat</keyword>
<keyword evidence="10" id="KW-0965">Cell junction</keyword>
<keyword evidence="11 17" id="KW-1133">Transmembrane helix</keyword>
<dbReference type="FunFam" id="2.60.40.60:FF:000014">
    <property type="entry name" value="Cadherin 8"/>
    <property type="match status" value="1"/>
</dbReference>
<evidence type="ECO:0000256" key="6">
    <source>
        <dbReference type="ARBA" id="ARBA00022729"/>
    </source>
</evidence>
<reference evidence="19" key="2">
    <citation type="submission" date="2025-08" db="UniProtKB">
        <authorList>
            <consortium name="Ensembl"/>
        </authorList>
    </citation>
    <scope>IDENTIFICATION</scope>
</reference>
<dbReference type="GO" id="GO:0002009">
    <property type="term" value="P:morphogenesis of an epithelium"/>
    <property type="evidence" value="ECO:0007669"/>
    <property type="project" value="UniProtKB-ARBA"/>
</dbReference>
<dbReference type="PANTHER" id="PTHR24027">
    <property type="entry name" value="CADHERIN-23"/>
    <property type="match status" value="1"/>
</dbReference>
<dbReference type="PROSITE" id="PS00232">
    <property type="entry name" value="CADHERIN_1"/>
    <property type="match status" value="2"/>
</dbReference>
<name>A0A671TG65_SPAAU</name>
<dbReference type="Pfam" id="PF01049">
    <property type="entry name" value="CADH_Y-type_LIR"/>
    <property type="match status" value="1"/>
</dbReference>
<keyword evidence="8 14" id="KW-0106">Calcium</keyword>
<feature type="domain" description="Cadherin" evidence="18">
    <location>
        <begin position="255"/>
        <end position="367"/>
    </location>
</feature>
<dbReference type="GO" id="GO:0005509">
    <property type="term" value="F:calcium ion binding"/>
    <property type="evidence" value="ECO:0007669"/>
    <property type="project" value="UniProtKB-UniRule"/>
</dbReference>
<dbReference type="FunFam" id="2.60.40.60:FF:000012">
    <property type="entry name" value="Cadherin 24"/>
    <property type="match status" value="1"/>
</dbReference>
<comment type="subcellular location">
    <subcellularLocation>
        <location evidence="2">Cell junction</location>
        <location evidence="2">Adherens junction</location>
    </subcellularLocation>
    <subcellularLocation>
        <location evidence="1 15">Cell membrane</location>
        <topology evidence="1 15">Single-pass type I membrane protein</topology>
    </subcellularLocation>
</comment>
<reference evidence="19" key="1">
    <citation type="submission" date="2021-04" db="EMBL/GenBank/DDBJ databases">
        <authorList>
            <consortium name="Wellcome Sanger Institute Data Sharing"/>
        </authorList>
    </citation>
    <scope>NUCLEOTIDE SEQUENCE [LARGE SCALE GENOMIC DNA]</scope>
</reference>
<dbReference type="InterPro" id="IPR000233">
    <property type="entry name" value="Cadherin_Y-type_LIR"/>
</dbReference>
<dbReference type="FunFam" id="2.60.40.60:FF:000009">
    <property type="entry name" value="Cadherin 24"/>
    <property type="match status" value="1"/>
</dbReference>
<dbReference type="GO" id="GO:0043679">
    <property type="term" value="C:axon terminus"/>
    <property type="evidence" value="ECO:0007669"/>
    <property type="project" value="TreeGrafter"/>
</dbReference>
<keyword evidence="12 17" id="KW-0472">Membrane</keyword>
<evidence type="ECO:0000256" key="17">
    <source>
        <dbReference type="SAM" id="Phobius"/>
    </source>
</evidence>
<feature type="domain" description="Cadherin" evidence="18">
    <location>
        <begin position="65"/>
        <end position="145"/>
    </location>
</feature>
<evidence type="ECO:0000256" key="3">
    <source>
        <dbReference type="ARBA" id="ARBA00022475"/>
    </source>
</evidence>
<keyword evidence="20" id="KW-1185">Reference proteome</keyword>
<evidence type="ECO:0000256" key="15">
    <source>
        <dbReference type="RuleBase" id="RU003318"/>
    </source>
</evidence>
<evidence type="ECO:0000256" key="2">
    <source>
        <dbReference type="ARBA" id="ARBA00004536"/>
    </source>
</evidence>
<dbReference type="FunFam" id="2.60.40.60:FF:000008">
    <property type="entry name" value="Cadherin 24"/>
    <property type="match status" value="1"/>
</dbReference>
<evidence type="ECO:0000256" key="14">
    <source>
        <dbReference type="PROSITE-ProRule" id="PRU00043"/>
    </source>
</evidence>
<dbReference type="InterPro" id="IPR039808">
    <property type="entry name" value="Cadherin"/>
</dbReference>
<organism evidence="19 20">
    <name type="scientific">Sparus aurata</name>
    <name type="common">Gilthead sea bream</name>
    <dbReference type="NCBI Taxonomy" id="8175"/>
    <lineage>
        <taxon>Eukaryota</taxon>
        <taxon>Metazoa</taxon>
        <taxon>Chordata</taxon>
        <taxon>Craniata</taxon>
        <taxon>Vertebrata</taxon>
        <taxon>Euteleostomi</taxon>
        <taxon>Actinopterygii</taxon>
        <taxon>Neopterygii</taxon>
        <taxon>Teleostei</taxon>
        <taxon>Neoteleostei</taxon>
        <taxon>Acanthomorphata</taxon>
        <taxon>Eupercaria</taxon>
        <taxon>Spariformes</taxon>
        <taxon>Sparidae</taxon>
        <taxon>Sparus</taxon>
    </lineage>
</organism>
<dbReference type="GO" id="GO:0034332">
    <property type="term" value="P:adherens junction organization"/>
    <property type="evidence" value="ECO:0007669"/>
    <property type="project" value="TreeGrafter"/>
</dbReference>
<dbReference type="InterPro" id="IPR015919">
    <property type="entry name" value="Cadherin-like_sf"/>
</dbReference>
<dbReference type="InterPro" id="IPR027397">
    <property type="entry name" value="Catenin-bd_sf"/>
</dbReference>
<comment type="function">
    <text evidence="16">Cadherins are calcium-dependent cell adhesion proteins.</text>
</comment>
<gene>
    <name evidence="19" type="primary">CDH8</name>
</gene>
<dbReference type="SMART" id="SM00112">
    <property type="entry name" value="CA"/>
    <property type="match status" value="5"/>
</dbReference>
<dbReference type="Proteomes" id="UP000472265">
    <property type="component" value="Chromosome 4"/>
</dbReference>
<evidence type="ECO:0000256" key="10">
    <source>
        <dbReference type="ARBA" id="ARBA00022949"/>
    </source>
</evidence>
<dbReference type="GO" id="GO:0016339">
    <property type="term" value="P:calcium-dependent cell-cell adhesion via plasma membrane cell adhesion molecules"/>
    <property type="evidence" value="ECO:0007669"/>
    <property type="project" value="TreeGrafter"/>
</dbReference>
<dbReference type="InterPro" id="IPR002126">
    <property type="entry name" value="Cadherin-like_dom"/>
</dbReference>
<keyword evidence="5" id="KW-0479">Metal-binding</keyword>
<dbReference type="GO" id="GO:0007156">
    <property type="term" value="P:homophilic cell adhesion via plasma membrane adhesion molecules"/>
    <property type="evidence" value="ECO:0007669"/>
    <property type="project" value="InterPro"/>
</dbReference>
<dbReference type="GO" id="GO:0045296">
    <property type="term" value="F:cadherin binding"/>
    <property type="evidence" value="ECO:0007669"/>
    <property type="project" value="TreeGrafter"/>
</dbReference>
<dbReference type="AlphaFoldDB" id="A0A671TG65"/>
<evidence type="ECO:0000256" key="7">
    <source>
        <dbReference type="ARBA" id="ARBA00022737"/>
    </source>
</evidence>
<dbReference type="Gene3D" id="4.10.900.10">
    <property type="entry name" value="TCF3-CBD (Catenin binding domain)"/>
    <property type="match status" value="1"/>
</dbReference>
<reference evidence="19" key="3">
    <citation type="submission" date="2025-09" db="UniProtKB">
        <authorList>
            <consortium name="Ensembl"/>
        </authorList>
    </citation>
    <scope>IDENTIFICATION</scope>
</reference>
<dbReference type="InterPro" id="IPR020894">
    <property type="entry name" value="Cadherin_CS"/>
</dbReference>
<keyword evidence="6" id="KW-0732">Signal</keyword>
<feature type="domain" description="Cadherin" evidence="18">
    <location>
        <begin position="368"/>
        <end position="472"/>
    </location>
</feature>
<dbReference type="GO" id="GO:0000902">
    <property type="term" value="P:cell morphogenesis"/>
    <property type="evidence" value="ECO:0007669"/>
    <property type="project" value="TreeGrafter"/>
</dbReference>
<evidence type="ECO:0000256" key="16">
    <source>
        <dbReference type="RuleBase" id="RU004357"/>
    </source>
</evidence>
<dbReference type="Gene3D" id="2.60.40.60">
    <property type="entry name" value="Cadherins"/>
    <property type="match status" value="5"/>
</dbReference>
<proteinExistence type="predicted"/>
<dbReference type="SUPFAM" id="SSF49313">
    <property type="entry name" value="Cadherin-like"/>
    <property type="match status" value="5"/>
</dbReference>